<dbReference type="Proteomes" id="UP000712600">
    <property type="component" value="Unassembled WGS sequence"/>
</dbReference>
<gene>
    <name evidence="1" type="ORF">F2Q69_00051454</name>
</gene>
<accession>A0A8S9PTZ5</accession>
<evidence type="ECO:0000313" key="2">
    <source>
        <dbReference type="Proteomes" id="UP000712600"/>
    </source>
</evidence>
<sequence>MERFSPAKLARMLLKKRPYGPAPEAFAALTVSDLRTSMEGDWDKERIRLILPRCEEDIMAIKPSI</sequence>
<dbReference type="EMBL" id="QGKX02001347">
    <property type="protein sequence ID" value="KAF3526097.1"/>
    <property type="molecule type" value="Genomic_DNA"/>
</dbReference>
<comment type="caution">
    <text evidence="1">The sequence shown here is derived from an EMBL/GenBank/DDBJ whole genome shotgun (WGS) entry which is preliminary data.</text>
</comment>
<name>A0A8S9PTZ5_BRACR</name>
<reference evidence="1" key="1">
    <citation type="submission" date="2019-12" db="EMBL/GenBank/DDBJ databases">
        <title>Genome sequencing and annotation of Brassica cretica.</title>
        <authorList>
            <person name="Studholme D.J."/>
            <person name="Sarris P."/>
        </authorList>
    </citation>
    <scope>NUCLEOTIDE SEQUENCE</scope>
    <source>
        <strain evidence="1">PFS-109/04</strain>
        <tissue evidence="1">Leaf</tissue>
    </source>
</reference>
<dbReference type="AlphaFoldDB" id="A0A8S9PTZ5"/>
<proteinExistence type="predicted"/>
<organism evidence="1 2">
    <name type="scientific">Brassica cretica</name>
    <name type="common">Mustard</name>
    <dbReference type="NCBI Taxonomy" id="69181"/>
    <lineage>
        <taxon>Eukaryota</taxon>
        <taxon>Viridiplantae</taxon>
        <taxon>Streptophyta</taxon>
        <taxon>Embryophyta</taxon>
        <taxon>Tracheophyta</taxon>
        <taxon>Spermatophyta</taxon>
        <taxon>Magnoliopsida</taxon>
        <taxon>eudicotyledons</taxon>
        <taxon>Gunneridae</taxon>
        <taxon>Pentapetalae</taxon>
        <taxon>rosids</taxon>
        <taxon>malvids</taxon>
        <taxon>Brassicales</taxon>
        <taxon>Brassicaceae</taxon>
        <taxon>Brassiceae</taxon>
        <taxon>Brassica</taxon>
    </lineage>
</organism>
<evidence type="ECO:0000313" key="1">
    <source>
        <dbReference type="EMBL" id="KAF3526097.1"/>
    </source>
</evidence>
<protein>
    <submittedName>
        <fullName evidence="1">Uncharacterized protein</fullName>
    </submittedName>
</protein>